<evidence type="ECO:0000313" key="4">
    <source>
        <dbReference type="Proteomes" id="UP001597342"/>
    </source>
</evidence>
<name>A0ABW4Y153_9FLAO</name>
<evidence type="ECO:0000313" key="3">
    <source>
        <dbReference type="EMBL" id="MFD2101506.1"/>
    </source>
</evidence>
<dbReference type="SUPFAM" id="SSF51556">
    <property type="entry name" value="Metallo-dependent hydrolases"/>
    <property type="match status" value="1"/>
</dbReference>
<feature type="domain" description="Amidohydrolase-related" evidence="2">
    <location>
        <begin position="82"/>
        <end position="329"/>
    </location>
</feature>
<dbReference type="InterPro" id="IPR006680">
    <property type="entry name" value="Amidohydro-rel"/>
</dbReference>
<keyword evidence="1" id="KW-0456">Lyase</keyword>
<dbReference type="PANTHER" id="PTHR21240">
    <property type="entry name" value="2-AMINO-3-CARBOXYLMUCONATE-6-SEMIALDEHYDE DECARBOXYLASE"/>
    <property type="match status" value="1"/>
</dbReference>
<dbReference type="Pfam" id="PF04909">
    <property type="entry name" value="Amidohydro_2"/>
    <property type="match status" value="1"/>
</dbReference>
<dbReference type="InterPro" id="IPR032466">
    <property type="entry name" value="Metal_Hydrolase"/>
</dbReference>
<gene>
    <name evidence="3" type="ORF">ACFSJE_17080</name>
</gene>
<organism evidence="3 4">
    <name type="scientific">Flagellimonas iocasae</name>
    <dbReference type="NCBI Taxonomy" id="2055905"/>
    <lineage>
        <taxon>Bacteria</taxon>
        <taxon>Pseudomonadati</taxon>
        <taxon>Bacteroidota</taxon>
        <taxon>Flavobacteriia</taxon>
        <taxon>Flavobacteriales</taxon>
        <taxon>Flavobacteriaceae</taxon>
        <taxon>Flagellimonas</taxon>
    </lineage>
</organism>
<sequence length="339" mass="39965">MKNKLRFSDLEKIDAHMHYNNYDASLLEQAELDNFSLISINTDAPFFDPIIDQEKKVLNLNTNRVLHITTFTMADWGSSNWLDTAIDQIKRGIKNGAIAVKFWKNIGMDSRDGNGNFIMFDHPRFEPVFDFLMENNIPILAHLGEPKNCWLPLDEMTMNSDREYFRSHPEYHMANLPDYPSYEQQLAARDNVLRKHHDLRFIGAHFSSMEWSIEKIGAWLDEFPNTAVDMAERICHIQFQAKDNWNGVRDFFMKYQNRILYGTDIIYDKTNDPSEIKNRAHWIWSQDWEFFTTNNIMKAPQFKGQFKGVELPDEVIKKIYRDNALTWYPSLQKHPIANV</sequence>
<comment type="caution">
    <text evidence="3">The sequence shown here is derived from an EMBL/GenBank/DDBJ whole genome shotgun (WGS) entry which is preliminary data.</text>
</comment>
<protein>
    <submittedName>
        <fullName evidence="3">Amidohydrolase family protein</fullName>
    </submittedName>
</protein>
<proteinExistence type="predicted"/>
<dbReference type="PANTHER" id="PTHR21240:SF28">
    <property type="entry name" value="ISO-OROTATE DECARBOXYLASE (EUROFUNG)"/>
    <property type="match status" value="1"/>
</dbReference>
<keyword evidence="4" id="KW-1185">Reference proteome</keyword>
<dbReference type="RefSeq" id="WP_379832081.1">
    <property type="nucleotide sequence ID" value="NZ_JBHUHU010000005.1"/>
</dbReference>
<evidence type="ECO:0000259" key="2">
    <source>
        <dbReference type="Pfam" id="PF04909"/>
    </source>
</evidence>
<dbReference type="Proteomes" id="UP001597342">
    <property type="component" value="Unassembled WGS sequence"/>
</dbReference>
<dbReference type="EMBL" id="JBHUHU010000005">
    <property type="protein sequence ID" value="MFD2101506.1"/>
    <property type="molecule type" value="Genomic_DNA"/>
</dbReference>
<reference evidence="4" key="1">
    <citation type="journal article" date="2019" name="Int. J. Syst. Evol. Microbiol.">
        <title>The Global Catalogue of Microorganisms (GCM) 10K type strain sequencing project: providing services to taxonomists for standard genome sequencing and annotation.</title>
        <authorList>
            <consortium name="The Broad Institute Genomics Platform"/>
            <consortium name="The Broad Institute Genome Sequencing Center for Infectious Disease"/>
            <person name="Wu L."/>
            <person name="Ma J."/>
        </authorList>
    </citation>
    <scope>NUCLEOTIDE SEQUENCE [LARGE SCALE GENOMIC DNA]</scope>
    <source>
        <strain evidence="4">JCM 3389</strain>
    </source>
</reference>
<dbReference type="Gene3D" id="3.20.20.140">
    <property type="entry name" value="Metal-dependent hydrolases"/>
    <property type="match status" value="1"/>
</dbReference>
<accession>A0ABW4Y153</accession>
<dbReference type="InterPro" id="IPR032465">
    <property type="entry name" value="ACMSD"/>
</dbReference>
<evidence type="ECO:0000256" key="1">
    <source>
        <dbReference type="ARBA" id="ARBA00023239"/>
    </source>
</evidence>